<dbReference type="PANTHER" id="PTHR12461:SF105">
    <property type="entry name" value="HYPOXIA-INDUCIBLE FACTOR 1-ALPHA INHIBITOR"/>
    <property type="match status" value="1"/>
</dbReference>
<gene>
    <name evidence="2" type="ORF">NJ959_11780</name>
</gene>
<accession>A0AAE3KS53</accession>
<dbReference type="SUPFAM" id="SSF51197">
    <property type="entry name" value="Clavaminate synthase-like"/>
    <property type="match status" value="1"/>
</dbReference>
<reference evidence="2" key="1">
    <citation type="submission" date="2022-06" db="EMBL/GenBank/DDBJ databases">
        <title>New cyanobacteria of genus Symplocastrum in benthos of Lake Baikal.</title>
        <authorList>
            <person name="Sorokovikova E."/>
            <person name="Tikhonova I."/>
            <person name="Krasnopeev A."/>
            <person name="Evseev P."/>
            <person name="Gladkikh A."/>
            <person name="Belykh O."/>
        </authorList>
    </citation>
    <scope>NUCLEOTIDE SEQUENCE</scope>
    <source>
        <strain evidence="2">BBK-W-15</strain>
    </source>
</reference>
<dbReference type="PANTHER" id="PTHR12461">
    <property type="entry name" value="HYPOXIA-INDUCIBLE FACTOR 1 ALPHA INHIBITOR-RELATED"/>
    <property type="match status" value="1"/>
</dbReference>
<organism evidence="2 3">
    <name type="scientific">Limnofasciculus baicalensis BBK-W-15</name>
    <dbReference type="NCBI Taxonomy" id="2699891"/>
    <lineage>
        <taxon>Bacteria</taxon>
        <taxon>Bacillati</taxon>
        <taxon>Cyanobacteriota</taxon>
        <taxon>Cyanophyceae</taxon>
        <taxon>Coleofasciculales</taxon>
        <taxon>Coleofasciculaceae</taxon>
        <taxon>Limnofasciculus</taxon>
        <taxon>Limnofasciculus baicalensis</taxon>
    </lineage>
</organism>
<dbReference type="EMBL" id="JAMZMM010000095">
    <property type="protein sequence ID" value="MCP2729137.1"/>
    <property type="molecule type" value="Genomic_DNA"/>
</dbReference>
<dbReference type="PROSITE" id="PS51184">
    <property type="entry name" value="JMJC"/>
    <property type="match status" value="1"/>
</dbReference>
<dbReference type="SUPFAM" id="SSF53474">
    <property type="entry name" value="alpha/beta-Hydrolases"/>
    <property type="match status" value="1"/>
</dbReference>
<dbReference type="RefSeq" id="WP_254011924.1">
    <property type="nucleotide sequence ID" value="NZ_JAMZMM010000095.1"/>
</dbReference>
<dbReference type="SMART" id="SM00558">
    <property type="entry name" value="JmjC"/>
    <property type="match status" value="1"/>
</dbReference>
<dbReference type="InterPro" id="IPR041667">
    <property type="entry name" value="Cupin_8"/>
</dbReference>
<dbReference type="Pfam" id="PF13621">
    <property type="entry name" value="Cupin_8"/>
    <property type="match status" value="1"/>
</dbReference>
<keyword evidence="3" id="KW-1185">Reference proteome</keyword>
<dbReference type="InterPro" id="IPR029058">
    <property type="entry name" value="AB_hydrolase_fold"/>
</dbReference>
<protein>
    <submittedName>
        <fullName evidence="2">Cupin-like domain-containing protein</fullName>
    </submittedName>
</protein>
<comment type="caution">
    <text evidence="2">The sequence shown here is derived from an EMBL/GenBank/DDBJ whole genome shotgun (WGS) entry which is preliminary data.</text>
</comment>
<evidence type="ECO:0000259" key="1">
    <source>
        <dbReference type="PROSITE" id="PS51184"/>
    </source>
</evidence>
<dbReference type="InterPro" id="IPR003347">
    <property type="entry name" value="JmjC_dom"/>
</dbReference>
<proteinExistence type="predicted"/>
<name>A0AAE3KS53_9CYAN</name>
<sequence>METALSEGWQKWIIENKLIKVPDPTLIEVMVKNGIDRQIAIQAINKIDSDSSFQSESNYYQQLKKLESILEVNRKLAELSPKLGTIERRSRIDREEFLEKYYSTNTPLIITDMMGDWQAMSSWCPEFIKENYGNCLVQVQTNRNSDPNYEINTETHKKTIELREYVDMVVNGGDTNDYYMVANNGNLDREDFKGLLNDIQMFPEFIDPLKSKQRVFFWFGPAGTITPLHHDTMNIFMAHIYGRKRWRLISPAYTPLVYNNIGVFSEIDLENPDDEKYPLFKDVRVIETVLEPGEVIFVPVGWWHQVKGLDVTIALSFINFIFPNDYKYQNPNIKSSPNQKSTSSQEKNISIKTVNEEAKITSKPLTNEIVETTDAAYLVDEIYKDEVLIISFGFVSWDTPAKFDFYGRTKKLANLANKLINRILVRDVSNLWYHQGIPGLGSNVDEVAESLKELIKQISPSQVITIGQSMGAYAAIMFGQLIGADKIIAFGTLSFLDSNKAREIGDRRWLSVMESLEANLPDVCYFDLLELCQKSEYSPDIQIFYGQKSDGDTLGEVNLDDFHANRMNALSNCTLHPYKDSNHAIVKYLIDNQQIDSVLLEAIFDIKLESSNQRNTALLPEAWQVWLADNLSKGVLTHQLIDILHQHGFADMNIIATLAEIRN</sequence>
<dbReference type="AlphaFoldDB" id="A0AAE3KS53"/>
<dbReference type="Proteomes" id="UP001204953">
    <property type="component" value="Unassembled WGS sequence"/>
</dbReference>
<evidence type="ECO:0000313" key="2">
    <source>
        <dbReference type="EMBL" id="MCP2729137.1"/>
    </source>
</evidence>
<dbReference type="Gene3D" id="2.60.120.650">
    <property type="entry name" value="Cupin"/>
    <property type="match status" value="1"/>
</dbReference>
<evidence type="ECO:0000313" key="3">
    <source>
        <dbReference type="Proteomes" id="UP001204953"/>
    </source>
</evidence>
<feature type="domain" description="JmjC" evidence="1">
    <location>
        <begin position="191"/>
        <end position="341"/>
    </location>
</feature>